<comment type="cofactor">
    <cofactor evidence="5">
        <name>Fe(2+)</name>
        <dbReference type="ChEBI" id="CHEBI:29033"/>
    </cofactor>
    <text evidence="5">Binds 1 Fe(2+) ion per subunit.</text>
</comment>
<proteinExistence type="inferred from homology"/>
<evidence type="ECO:0000256" key="3">
    <source>
        <dbReference type="ARBA" id="ARBA00023002"/>
    </source>
</evidence>
<dbReference type="GO" id="GO:0016121">
    <property type="term" value="P:carotene catabolic process"/>
    <property type="evidence" value="ECO:0007669"/>
    <property type="project" value="TreeGrafter"/>
</dbReference>
<dbReference type="PANTHER" id="PTHR10543:SF24">
    <property type="entry name" value="CAROTENOID ISOMEROOXYGENASE"/>
    <property type="match status" value="1"/>
</dbReference>
<name>A0A8K0D3J8_IGNLU</name>
<comment type="caution">
    <text evidence="6">The sequence shown here is derived from an EMBL/GenBank/DDBJ whole genome shotgun (WGS) entry which is preliminary data.</text>
</comment>
<dbReference type="EMBL" id="VTPC01005814">
    <property type="protein sequence ID" value="KAF2895552.1"/>
    <property type="molecule type" value="Genomic_DNA"/>
</dbReference>
<keyword evidence="2 5" id="KW-0479">Metal-binding</keyword>
<keyword evidence="7" id="KW-1185">Reference proteome</keyword>
<dbReference type="Proteomes" id="UP000801492">
    <property type="component" value="Unassembled WGS sequence"/>
</dbReference>
<evidence type="ECO:0000256" key="4">
    <source>
        <dbReference type="ARBA" id="ARBA00023004"/>
    </source>
</evidence>
<evidence type="ECO:0000256" key="1">
    <source>
        <dbReference type="ARBA" id="ARBA00006787"/>
    </source>
</evidence>
<protein>
    <recommendedName>
        <fullName evidence="8">Beta,beta-carotene 15,15'-monooxygenase</fullName>
    </recommendedName>
</protein>
<dbReference type="GO" id="GO:0003834">
    <property type="term" value="F:beta-carotene 15,15'-dioxygenase activity"/>
    <property type="evidence" value="ECO:0007669"/>
    <property type="project" value="TreeGrafter"/>
</dbReference>
<comment type="similarity">
    <text evidence="1">Belongs to the carotenoid oxygenase family.</text>
</comment>
<feature type="binding site" evidence="5">
    <location>
        <position position="126"/>
    </location>
    <ligand>
        <name>Fe cation</name>
        <dbReference type="ChEBI" id="CHEBI:24875"/>
        <note>catalytic</note>
    </ligand>
</feature>
<evidence type="ECO:0000256" key="2">
    <source>
        <dbReference type="ARBA" id="ARBA00022723"/>
    </source>
</evidence>
<sequence length="351" mass="40453">TVYNLAMSITKTGPFHNIVCFPSKTVESFDDCSMFEKAHIVASIPARWPIHPSYMHTFGITENYFIIVEQPLSLSVPDLIVKKLKNEPMAGSLRWYKDEMTQINVINRRTGHRSYIFYSTAFFYLHIINQYELKNNIILDICSYKDASMLECMYIENMKSMQTNPNYANMFRSQPIRFVLPLIKPNCEIAFNKNLINISNTQAKAYVLEDGIIFAVPERLCRLGCETPRIHYERYLGKPYRFYYAISADVDADNPGTIIKVDTYNKTALTWCEKNCYPSEPIFVPRPFPQAEDDGVVLAAMVWGNSDTNHVGLIVLDAKTFLEIGRAEFQTPSPVPKCLHGWFLHYQDKDL</sequence>
<feature type="non-terminal residue" evidence="6">
    <location>
        <position position="351"/>
    </location>
</feature>
<dbReference type="GO" id="GO:0042574">
    <property type="term" value="P:retinal metabolic process"/>
    <property type="evidence" value="ECO:0007669"/>
    <property type="project" value="TreeGrafter"/>
</dbReference>
<evidence type="ECO:0000256" key="5">
    <source>
        <dbReference type="PIRSR" id="PIRSR604294-1"/>
    </source>
</evidence>
<evidence type="ECO:0000313" key="6">
    <source>
        <dbReference type="EMBL" id="KAF2895552.1"/>
    </source>
</evidence>
<gene>
    <name evidence="6" type="ORF">ILUMI_10627</name>
</gene>
<dbReference type="Pfam" id="PF03055">
    <property type="entry name" value="RPE65"/>
    <property type="match status" value="1"/>
</dbReference>
<dbReference type="InterPro" id="IPR004294">
    <property type="entry name" value="Carotenoid_Oase"/>
</dbReference>
<dbReference type="GO" id="GO:0010436">
    <property type="term" value="F:carotenoid dioxygenase activity"/>
    <property type="evidence" value="ECO:0007669"/>
    <property type="project" value="TreeGrafter"/>
</dbReference>
<reference evidence="6" key="1">
    <citation type="submission" date="2019-08" db="EMBL/GenBank/DDBJ databases">
        <title>The genome of the North American firefly Photinus pyralis.</title>
        <authorList>
            <consortium name="Photinus pyralis genome working group"/>
            <person name="Fallon T.R."/>
            <person name="Sander Lower S.E."/>
            <person name="Weng J.-K."/>
        </authorList>
    </citation>
    <scope>NUCLEOTIDE SEQUENCE</scope>
    <source>
        <strain evidence="6">TRF0915ILg1</strain>
        <tissue evidence="6">Whole body</tissue>
    </source>
</reference>
<accession>A0A8K0D3J8</accession>
<keyword evidence="3" id="KW-0560">Oxidoreductase</keyword>
<evidence type="ECO:0000313" key="7">
    <source>
        <dbReference type="Proteomes" id="UP000801492"/>
    </source>
</evidence>
<keyword evidence="4 5" id="KW-0408">Iron</keyword>
<dbReference type="PANTHER" id="PTHR10543">
    <property type="entry name" value="BETA-CAROTENE DIOXYGENASE"/>
    <property type="match status" value="1"/>
</dbReference>
<dbReference type="AlphaFoldDB" id="A0A8K0D3J8"/>
<evidence type="ECO:0008006" key="8">
    <source>
        <dbReference type="Google" id="ProtNLM"/>
    </source>
</evidence>
<organism evidence="6 7">
    <name type="scientific">Ignelater luminosus</name>
    <name type="common">Cucubano</name>
    <name type="synonym">Pyrophorus luminosus</name>
    <dbReference type="NCBI Taxonomy" id="2038154"/>
    <lineage>
        <taxon>Eukaryota</taxon>
        <taxon>Metazoa</taxon>
        <taxon>Ecdysozoa</taxon>
        <taxon>Arthropoda</taxon>
        <taxon>Hexapoda</taxon>
        <taxon>Insecta</taxon>
        <taxon>Pterygota</taxon>
        <taxon>Neoptera</taxon>
        <taxon>Endopterygota</taxon>
        <taxon>Coleoptera</taxon>
        <taxon>Polyphaga</taxon>
        <taxon>Elateriformia</taxon>
        <taxon>Elateroidea</taxon>
        <taxon>Elateridae</taxon>
        <taxon>Agrypninae</taxon>
        <taxon>Pyrophorini</taxon>
        <taxon>Ignelater</taxon>
    </lineage>
</organism>
<dbReference type="OrthoDB" id="1069523at2759"/>
<feature type="binding site" evidence="5">
    <location>
        <position position="56"/>
    </location>
    <ligand>
        <name>Fe cation</name>
        <dbReference type="ChEBI" id="CHEBI:24875"/>
        <note>catalytic</note>
    </ligand>
</feature>
<feature type="binding site" evidence="5">
    <location>
        <position position="340"/>
    </location>
    <ligand>
        <name>Fe cation</name>
        <dbReference type="ChEBI" id="CHEBI:24875"/>
        <note>catalytic</note>
    </ligand>
</feature>
<dbReference type="GO" id="GO:0046872">
    <property type="term" value="F:metal ion binding"/>
    <property type="evidence" value="ECO:0007669"/>
    <property type="project" value="UniProtKB-KW"/>
</dbReference>